<reference evidence="3" key="1">
    <citation type="submission" date="2020-11" db="EMBL/GenBank/DDBJ databases">
        <authorList>
            <person name="Tran Van P."/>
        </authorList>
    </citation>
    <scope>NUCLEOTIDE SEQUENCE</scope>
</reference>
<accession>A0A7R8ZKU1</accession>
<feature type="region of interest" description="Disordered" evidence="1">
    <location>
        <begin position="133"/>
        <end position="164"/>
    </location>
</feature>
<dbReference type="AlphaFoldDB" id="A0A7R8ZKU1"/>
<proteinExistence type="predicted"/>
<gene>
    <name evidence="3" type="ORF">CTOB1V02_LOCUS3140</name>
</gene>
<feature type="transmembrane region" description="Helical" evidence="2">
    <location>
        <begin position="41"/>
        <end position="61"/>
    </location>
</feature>
<organism evidence="3">
    <name type="scientific">Cyprideis torosa</name>
    <dbReference type="NCBI Taxonomy" id="163714"/>
    <lineage>
        <taxon>Eukaryota</taxon>
        <taxon>Metazoa</taxon>
        <taxon>Ecdysozoa</taxon>
        <taxon>Arthropoda</taxon>
        <taxon>Crustacea</taxon>
        <taxon>Oligostraca</taxon>
        <taxon>Ostracoda</taxon>
        <taxon>Podocopa</taxon>
        <taxon>Podocopida</taxon>
        <taxon>Cytherocopina</taxon>
        <taxon>Cytheroidea</taxon>
        <taxon>Cytherideidae</taxon>
        <taxon>Cyprideis</taxon>
    </lineage>
</organism>
<evidence type="ECO:0000256" key="2">
    <source>
        <dbReference type="SAM" id="Phobius"/>
    </source>
</evidence>
<evidence type="ECO:0000256" key="1">
    <source>
        <dbReference type="SAM" id="MobiDB-lite"/>
    </source>
</evidence>
<keyword evidence="2" id="KW-0472">Membrane</keyword>
<protein>
    <submittedName>
        <fullName evidence="3">Uncharacterized protein</fullName>
    </submittedName>
</protein>
<feature type="compositionally biased region" description="Basic and acidic residues" evidence="1">
    <location>
        <begin position="143"/>
        <end position="160"/>
    </location>
</feature>
<name>A0A7R8ZKU1_9CRUS</name>
<evidence type="ECO:0000313" key="3">
    <source>
        <dbReference type="EMBL" id="CAD7225194.1"/>
    </source>
</evidence>
<dbReference type="EMBL" id="OB660521">
    <property type="protein sequence ID" value="CAD7225194.1"/>
    <property type="molecule type" value="Genomic_DNA"/>
</dbReference>
<keyword evidence="2" id="KW-1133">Transmembrane helix</keyword>
<keyword evidence="2" id="KW-0812">Transmembrane</keyword>
<sequence>MSEKISSSNFNSRSEESEVAGLQAEPLKDVNGSIDLLTLSFWVPVAVLLLSLLTIGGIFVYDYYQRRVGERSGDYNHILEVLDAGSDSNIHQVSYIVFDRASWETISLGTRDLQEAKTTTGDVRTTTADATATTWNKGTPPIRTRDQKKQKISDPNEDRNGFPFSWRSFQATTSATPQSISTDYFSAFETSDFDLISSKPPEARKSTDIVPHGTPNVVKEAKSLRDLKAPTLFEPTYWKLVDNLKATVAMFTDTTEDKDRDESEMLIVKPSFIWKSEESSISSGMLPQGDLTIGTLKGEAAPAMAFDCGGA</sequence>